<dbReference type="GO" id="GO:0005737">
    <property type="term" value="C:cytoplasm"/>
    <property type="evidence" value="ECO:0007669"/>
    <property type="project" value="TreeGrafter"/>
</dbReference>
<dbReference type="PANTHER" id="PTHR11911:SF111">
    <property type="entry name" value="INOSINE-5'-MONOPHOSPHATE DEHYDROGENASE"/>
    <property type="match status" value="1"/>
</dbReference>
<evidence type="ECO:0000256" key="4">
    <source>
        <dbReference type="ARBA" id="ARBA00022755"/>
    </source>
</evidence>
<dbReference type="CDD" id="cd04601">
    <property type="entry name" value="CBS_pair_IMPDH"/>
    <property type="match status" value="1"/>
</dbReference>
<dbReference type="FunFam" id="3.20.20.70:FF:000086">
    <property type="entry name" value="IMP dehydrogenase, putative"/>
    <property type="match status" value="1"/>
</dbReference>
<feature type="binding site" description="in other chain" evidence="11">
    <location>
        <position position="334"/>
    </location>
    <ligand>
        <name>K(+)</name>
        <dbReference type="ChEBI" id="CHEBI:29103"/>
        <note>ligand shared between two tetrameric partners</note>
    </ligand>
</feature>
<dbReference type="EMBL" id="JAFCMP010000023">
    <property type="protein sequence ID" value="KAG5191181.1"/>
    <property type="molecule type" value="Genomic_DNA"/>
</dbReference>
<comment type="function">
    <text evidence="9">Catalyzes the conversion of inosine 5'-phosphate (IMP) to xanthosine 5'-phosphate (XMP), the first committed and rate-limiting step in the de novo synthesis of guanine nucleotides, and therefore plays an important role in the regulation of cell growth.</text>
</comment>
<feature type="binding site" evidence="10">
    <location>
        <begin position="330"/>
        <end position="332"/>
    </location>
    <ligand>
        <name>NAD(+)</name>
        <dbReference type="ChEBI" id="CHEBI:57540"/>
    </ligand>
</feature>
<dbReference type="OrthoDB" id="418595at2759"/>
<dbReference type="GO" id="GO:0046872">
    <property type="term" value="F:metal ion binding"/>
    <property type="evidence" value="ECO:0007669"/>
    <property type="project" value="UniProtKB-KW"/>
</dbReference>
<evidence type="ECO:0000256" key="6">
    <source>
        <dbReference type="ARBA" id="ARBA00023002"/>
    </source>
</evidence>
<protein>
    <submittedName>
        <fullName evidence="15">IMP dehydrogenase/GMP reductase</fullName>
    </submittedName>
</protein>
<dbReference type="GO" id="GO:0006177">
    <property type="term" value="P:GMP biosynthetic process"/>
    <property type="evidence" value="ECO:0007669"/>
    <property type="project" value="UniProtKB-KW"/>
</dbReference>
<dbReference type="InterPro" id="IPR001093">
    <property type="entry name" value="IMP_DH_GMPRt"/>
</dbReference>
<feature type="domain" description="CBS" evidence="14">
    <location>
        <begin position="184"/>
        <end position="242"/>
    </location>
</feature>
<keyword evidence="5 11" id="KW-0630">Potassium</keyword>
<dbReference type="SUPFAM" id="SSF51412">
    <property type="entry name" value="Inosine monophosphate dehydrogenase (IMPDH)"/>
    <property type="match status" value="1"/>
</dbReference>
<dbReference type="Gene3D" id="3.20.20.70">
    <property type="entry name" value="Aldolase class I"/>
    <property type="match status" value="1"/>
</dbReference>
<gene>
    <name evidence="15" type="ORF">JKP88DRAFT_296716</name>
</gene>
<sequence>MAPQEYTHGGVTVTEEDLVDGYSAEMIFSAGAMNRGFTFDDMIALPGQIDFGVEQVDLNTKLTRNIKLSFPFASSPMDTVTESKMAIAMALQGCIGFIHCNCSAERQVEQVKKVKSYENGFITEPAVMSPDALVSALDALKAERNISGVPITQDGKMGSKLVGLITKRDTDLVEDRGASLSTYMTPAEGLIVGKKGISLEEAQTLLKECKKGYLPIVDDAGNLVSLTTRTDLLKSRDYPHSTKNAATNTLRCGAAVLAQEGHRPRIDALAAAGVDVFVIDERNGSTDAQVKQLRYIKEKHPGVDVVAGNVVTCAQARVLLEAGADALRVGMGAGSVSTTQQVFMIESAVPCIIHVRAVGRAQISAVYYVSRLAAEQGIPVIADGGIMNTGCATKALSLGASVVMMGGMLAATEEAPGDYFYQDGVRMKHYHATTSFAVQSRADGLAVPAGSSAVVTSSGVSGLVVDRGSLDRFIPYMVQSVRHGYQDLGVSSLNAAHEQVYNGTVRFEIRSASAQKEGGVHDLHSYTRKLFA</sequence>
<evidence type="ECO:0000256" key="9">
    <source>
        <dbReference type="ARBA" id="ARBA00056556"/>
    </source>
</evidence>
<evidence type="ECO:0000256" key="7">
    <source>
        <dbReference type="ARBA" id="ARBA00023027"/>
    </source>
</evidence>
<keyword evidence="8 12" id="KW-0129">CBS domain</keyword>
<keyword evidence="6 13" id="KW-0560">Oxidoreductase</keyword>
<dbReference type="InterPro" id="IPR000644">
    <property type="entry name" value="CBS_dom"/>
</dbReference>
<evidence type="ECO:0000256" key="1">
    <source>
        <dbReference type="ARBA" id="ARBA00005502"/>
    </source>
</evidence>
<evidence type="ECO:0000256" key="13">
    <source>
        <dbReference type="RuleBase" id="RU003927"/>
    </source>
</evidence>
<accession>A0A835ZCF6</accession>
<evidence type="ECO:0000256" key="8">
    <source>
        <dbReference type="ARBA" id="ARBA00023122"/>
    </source>
</evidence>
<dbReference type="CDD" id="cd00381">
    <property type="entry name" value="IMPDH"/>
    <property type="match status" value="1"/>
</dbReference>
<dbReference type="GO" id="GO:0003938">
    <property type="term" value="F:IMP dehydrogenase activity"/>
    <property type="evidence" value="ECO:0007669"/>
    <property type="project" value="InterPro"/>
</dbReference>
<comment type="similarity">
    <text evidence="1 13">Belongs to the IMPDH/GMPR family.</text>
</comment>
<dbReference type="PROSITE" id="PS51371">
    <property type="entry name" value="CBS"/>
    <property type="match status" value="1"/>
</dbReference>
<evidence type="ECO:0000256" key="2">
    <source>
        <dbReference type="ARBA" id="ARBA00022723"/>
    </source>
</evidence>
<dbReference type="InterPro" id="IPR013785">
    <property type="entry name" value="Aldolase_TIM"/>
</dbReference>
<feature type="non-terminal residue" evidence="15">
    <location>
        <position position="532"/>
    </location>
</feature>
<dbReference type="SUPFAM" id="SSF54631">
    <property type="entry name" value="CBS-domain pair"/>
    <property type="match status" value="1"/>
</dbReference>
<dbReference type="SMART" id="SM00116">
    <property type="entry name" value="CBS"/>
    <property type="match status" value="2"/>
</dbReference>
<keyword evidence="4" id="KW-0658">Purine biosynthesis</keyword>
<dbReference type="InterPro" id="IPR005990">
    <property type="entry name" value="IMP_DH"/>
</dbReference>
<keyword evidence="3" id="KW-0332">GMP biosynthesis</keyword>
<dbReference type="Pfam" id="PF00478">
    <property type="entry name" value="IMPDH"/>
    <property type="match status" value="1"/>
</dbReference>
<evidence type="ECO:0000313" key="15">
    <source>
        <dbReference type="EMBL" id="KAG5191181.1"/>
    </source>
</evidence>
<dbReference type="AlphaFoldDB" id="A0A835ZCF6"/>
<keyword evidence="2" id="KW-0479">Metal-binding</keyword>
<reference evidence="15" key="1">
    <citation type="submission" date="2021-02" db="EMBL/GenBank/DDBJ databases">
        <title>First Annotated Genome of the Yellow-green Alga Tribonema minus.</title>
        <authorList>
            <person name="Mahan K.M."/>
        </authorList>
    </citation>
    <scope>NUCLEOTIDE SEQUENCE</scope>
    <source>
        <strain evidence="15">UTEX B ZZ1240</strain>
    </source>
</reference>
<organism evidence="15 16">
    <name type="scientific">Tribonema minus</name>
    <dbReference type="NCBI Taxonomy" id="303371"/>
    <lineage>
        <taxon>Eukaryota</taxon>
        <taxon>Sar</taxon>
        <taxon>Stramenopiles</taxon>
        <taxon>Ochrophyta</taxon>
        <taxon>PX clade</taxon>
        <taxon>Xanthophyceae</taxon>
        <taxon>Tribonematales</taxon>
        <taxon>Tribonemataceae</taxon>
        <taxon>Tribonema</taxon>
    </lineage>
</organism>
<comment type="caution">
    <text evidence="15">The sequence shown here is derived from an EMBL/GenBank/DDBJ whole genome shotgun (WGS) entry which is preliminary data.</text>
</comment>
<dbReference type="GO" id="GO:0006183">
    <property type="term" value="P:GTP biosynthetic process"/>
    <property type="evidence" value="ECO:0007669"/>
    <property type="project" value="TreeGrafter"/>
</dbReference>
<evidence type="ECO:0000256" key="10">
    <source>
        <dbReference type="PIRSR" id="PIRSR000130-3"/>
    </source>
</evidence>
<evidence type="ECO:0000256" key="11">
    <source>
        <dbReference type="PIRSR" id="PIRSR000130-4"/>
    </source>
</evidence>
<keyword evidence="16" id="KW-1185">Reference proteome</keyword>
<dbReference type="SMART" id="SM01240">
    <property type="entry name" value="IMPDH"/>
    <property type="match status" value="1"/>
</dbReference>
<dbReference type="NCBIfam" id="TIGR01302">
    <property type="entry name" value="IMP_dehydrog"/>
    <property type="match status" value="1"/>
</dbReference>
<evidence type="ECO:0000256" key="5">
    <source>
        <dbReference type="ARBA" id="ARBA00022958"/>
    </source>
</evidence>
<dbReference type="Proteomes" id="UP000664859">
    <property type="component" value="Unassembled WGS sequence"/>
</dbReference>
<dbReference type="InterPro" id="IPR046342">
    <property type="entry name" value="CBS_dom_sf"/>
</dbReference>
<proteinExistence type="inferred from homology"/>
<dbReference type="PANTHER" id="PTHR11911">
    <property type="entry name" value="INOSINE-5-MONOPHOSPHATE DEHYDROGENASE RELATED"/>
    <property type="match status" value="1"/>
</dbReference>
<evidence type="ECO:0000259" key="14">
    <source>
        <dbReference type="PROSITE" id="PS51371"/>
    </source>
</evidence>
<evidence type="ECO:0000313" key="16">
    <source>
        <dbReference type="Proteomes" id="UP000664859"/>
    </source>
</evidence>
<dbReference type="PIRSF" id="PIRSF000130">
    <property type="entry name" value="IMPDH"/>
    <property type="match status" value="1"/>
</dbReference>
<evidence type="ECO:0000256" key="3">
    <source>
        <dbReference type="ARBA" id="ARBA00022749"/>
    </source>
</evidence>
<keyword evidence="7 10" id="KW-0520">NAD</keyword>
<evidence type="ECO:0000256" key="12">
    <source>
        <dbReference type="PROSITE-ProRule" id="PRU00703"/>
    </source>
</evidence>
<feature type="binding site" description="in other chain" evidence="11">
    <location>
        <position position="332"/>
    </location>
    <ligand>
        <name>K(+)</name>
        <dbReference type="ChEBI" id="CHEBI:29103"/>
        <note>ligand shared between two tetrameric partners</note>
    </ligand>
</feature>
<name>A0A835ZCF6_9STRA</name>